<keyword evidence="2" id="KW-1185">Reference proteome</keyword>
<reference evidence="1" key="1">
    <citation type="submission" date="2020-03" db="EMBL/GenBank/DDBJ databases">
        <title>Castanea mollissima Vanexum genome sequencing.</title>
        <authorList>
            <person name="Staton M."/>
        </authorList>
    </citation>
    <scope>NUCLEOTIDE SEQUENCE</scope>
    <source>
        <tissue evidence="1">Leaf</tissue>
    </source>
</reference>
<proteinExistence type="predicted"/>
<evidence type="ECO:0000313" key="2">
    <source>
        <dbReference type="Proteomes" id="UP000737018"/>
    </source>
</evidence>
<organism evidence="1 2">
    <name type="scientific">Castanea mollissima</name>
    <name type="common">Chinese chestnut</name>
    <dbReference type="NCBI Taxonomy" id="60419"/>
    <lineage>
        <taxon>Eukaryota</taxon>
        <taxon>Viridiplantae</taxon>
        <taxon>Streptophyta</taxon>
        <taxon>Embryophyta</taxon>
        <taxon>Tracheophyta</taxon>
        <taxon>Spermatophyta</taxon>
        <taxon>Magnoliopsida</taxon>
        <taxon>eudicotyledons</taxon>
        <taxon>Gunneridae</taxon>
        <taxon>Pentapetalae</taxon>
        <taxon>rosids</taxon>
        <taxon>fabids</taxon>
        <taxon>Fagales</taxon>
        <taxon>Fagaceae</taxon>
        <taxon>Castanea</taxon>
    </lineage>
</organism>
<name>A0A8J4R693_9ROSI</name>
<dbReference type="Proteomes" id="UP000737018">
    <property type="component" value="Unassembled WGS sequence"/>
</dbReference>
<accession>A0A8J4R693</accession>
<protein>
    <submittedName>
        <fullName evidence="1">Uncharacterized protein</fullName>
    </submittedName>
</protein>
<gene>
    <name evidence="1" type="ORF">CMV_010896</name>
</gene>
<evidence type="ECO:0000313" key="1">
    <source>
        <dbReference type="EMBL" id="KAF3964863.1"/>
    </source>
</evidence>
<comment type="caution">
    <text evidence="1">The sequence shown here is derived from an EMBL/GenBank/DDBJ whole genome shotgun (WGS) entry which is preliminary data.</text>
</comment>
<sequence length="81" mass="9211">MRNLRKFSLPLSRSSSYLRQRPVNDSQSPFLCPLVGLQAAKTLRITATKLCKLQIADGVIPYGWLFRIGFCKKILFLSNHS</sequence>
<dbReference type="AlphaFoldDB" id="A0A8J4R693"/>
<dbReference type="EMBL" id="JRKL02001300">
    <property type="protein sequence ID" value="KAF3964863.1"/>
    <property type="molecule type" value="Genomic_DNA"/>
</dbReference>